<keyword evidence="14 15" id="KW-0472">Membrane</keyword>
<evidence type="ECO:0000256" key="12">
    <source>
        <dbReference type="ARBA" id="ARBA00022842"/>
    </source>
</evidence>
<feature type="region of interest" description="Disordered" evidence="16">
    <location>
        <begin position="154"/>
        <end position="199"/>
    </location>
</feature>
<keyword evidence="2 15" id="KW-1003">Cell membrane</keyword>
<evidence type="ECO:0000256" key="2">
    <source>
        <dbReference type="ARBA" id="ARBA00022475"/>
    </source>
</evidence>
<evidence type="ECO:0000256" key="15">
    <source>
        <dbReference type="HAMAP-Rule" id="MF_00970"/>
    </source>
</evidence>
<feature type="region of interest" description="Disordered" evidence="16">
    <location>
        <begin position="98"/>
        <end position="124"/>
    </location>
</feature>
<evidence type="ECO:0000256" key="14">
    <source>
        <dbReference type="ARBA" id="ARBA00023136"/>
    </source>
</evidence>
<evidence type="ECO:0000313" key="19">
    <source>
        <dbReference type="Proteomes" id="UP000663629"/>
    </source>
</evidence>
<dbReference type="NCBIfam" id="TIGR00757">
    <property type="entry name" value="RNaseEG"/>
    <property type="match status" value="1"/>
</dbReference>
<feature type="binding site" evidence="15">
    <location>
        <position position="420"/>
    </location>
    <ligand>
        <name>Mg(2+)</name>
        <dbReference type="ChEBI" id="CHEBI:18420"/>
        <note>catalytic</note>
    </ligand>
</feature>
<keyword evidence="15" id="KW-0820">tRNA-binding</keyword>
<dbReference type="RefSeq" id="WP_205296190.1">
    <property type="nucleotide sequence ID" value="NZ_CP070371.1"/>
</dbReference>
<dbReference type="Pfam" id="PF20833">
    <property type="entry name" value="RNase_E_G_Thio"/>
    <property type="match status" value="1"/>
</dbReference>
<comment type="function">
    <text evidence="15">Endoribonuclease that plays a central role in RNA processing and decay. Required for the maturation of 5S and 16S rRNAs and the majority of tRNAs. Also involved in the degradation of most mRNAs.</text>
</comment>
<keyword evidence="5 15" id="KW-0698">rRNA processing</keyword>
<dbReference type="InterPro" id="IPR028878">
    <property type="entry name" value="RNase_E"/>
</dbReference>
<name>A0ABX7JN41_9RHOB</name>
<evidence type="ECO:0000256" key="11">
    <source>
        <dbReference type="ARBA" id="ARBA00022801"/>
    </source>
</evidence>
<evidence type="ECO:0000256" key="16">
    <source>
        <dbReference type="SAM" id="MobiDB-lite"/>
    </source>
</evidence>
<comment type="similarity">
    <text evidence="15">Belongs to the RNase E/G family. RNase E subfamily.</text>
</comment>
<evidence type="ECO:0000256" key="7">
    <source>
        <dbReference type="ARBA" id="ARBA00022722"/>
    </source>
</evidence>
<keyword evidence="6 15" id="KW-0819">tRNA processing</keyword>
<dbReference type="PROSITE" id="PS50126">
    <property type="entry name" value="S1"/>
    <property type="match status" value="1"/>
</dbReference>
<keyword evidence="19" id="KW-1185">Reference proteome</keyword>
<feature type="binding site" evidence="15">
    <location>
        <position position="463"/>
    </location>
    <ligand>
        <name>Mg(2+)</name>
        <dbReference type="ChEBI" id="CHEBI:18420"/>
        <note>catalytic</note>
    </ligand>
</feature>
<dbReference type="InterPro" id="IPR012340">
    <property type="entry name" value="NA-bd_OB-fold"/>
</dbReference>
<protein>
    <recommendedName>
        <fullName evidence="15">Ribonuclease E</fullName>
        <shortName evidence="15">RNase E</shortName>
        <ecNumber evidence="15">3.1.26.12</ecNumber>
    </recommendedName>
</protein>
<dbReference type="SUPFAM" id="SSF50249">
    <property type="entry name" value="Nucleic acid-binding proteins"/>
    <property type="match status" value="1"/>
</dbReference>
<evidence type="ECO:0000256" key="5">
    <source>
        <dbReference type="ARBA" id="ARBA00022552"/>
    </source>
</evidence>
<feature type="compositionally biased region" description="Acidic residues" evidence="16">
    <location>
        <begin position="695"/>
        <end position="706"/>
    </location>
</feature>
<dbReference type="EMBL" id="CP070371">
    <property type="protein sequence ID" value="QRZ15244.1"/>
    <property type="molecule type" value="Genomic_DNA"/>
</dbReference>
<feature type="compositionally biased region" description="Basic and acidic residues" evidence="16">
    <location>
        <begin position="654"/>
        <end position="671"/>
    </location>
</feature>
<keyword evidence="8 15" id="KW-0479">Metal-binding</keyword>
<feature type="compositionally biased region" description="Low complexity" evidence="16">
    <location>
        <begin position="707"/>
        <end position="729"/>
    </location>
</feature>
<feature type="compositionally biased region" description="Acidic residues" evidence="16">
    <location>
        <begin position="166"/>
        <end position="192"/>
    </location>
</feature>
<reference evidence="18 19" key="1">
    <citation type="submission" date="2021-02" db="EMBL/GenBank/DDBJ databases">
        <title>Paracoccus methylovroum sp.nov., a new methanol and methylamine utilizing methylotrophic denitrifer.</title>
        <authorList>
            <person name="Timsy T."/>
            <person name="Behrendt U."/>
            <person name="Ulrich A."/>
            <person name="Spanner T."/>
            <person name="Foesel B.U."/>
            <person name="Horn M.A."/>
            <person name="Kolb S."/>
        </authorList>
    </citation>
    <scope>NUCLEOTIDE SEQUENCE [LARGE SCALE GENOMIC DNA]</scope>
    <source>
        <strain evidence="18 19">H4-D09</strain>
    </source>
</reference>
<dbReference type="CDD" id="cd04453">
    <property type="entry name" value="S1_RNase_E"/>
    <property type="match status" value="1"/>
</dbReference>
<feature type="compositionally biased region" description="Low complexity" evidence="16">
    <location>
        <begin position="758"/>
        <end position="776"/>
    </location>
</feature>
<dbReference type="PANTHER" id="PTHR30001:SF1">
    <property type="entry name" value="RIBONUCLEASE E_G-LIKE PROTEIN, CHLOROPLASTIC"/>
    <property type="match status" value="1"/>
</dbReference>
<keyword evidence="13 15" id="KW-0694">RNA-binding</keyword>
<evidence type="ECO:0000256" key="6">
    <source>
        <dbReference type="ARBA" id="ARBA00022694"/>
    </source>
</evidence>
<proteinExistence type="inferred from homology"/>
<evidence type="ECO:0000256" key="13">
    <source>
        <dbReference type="ARBA" id="ARBA00022884"/>
    </source>
</evidence>
<dbReference type="EC" id="3.1.26.12" evidence="15"/>
<feature type="region of interest" description="Disordered" evidence="16">
    <location>
        <begin position="654"/>
        <end position="893"/>
    </location>
</feature>
<feature type="domain" description="S1 motif" evidence="17">
    <location>
        <begin position="40"/>
        <end position="113"/>
    </location>
</feature>
<gene>
    <name evidence="15" type="primary">rne</name>
    <name evidence="18" type="ORF">JWJ88_20220</name>
</gene>
<keyword evidence="7 15" id="KW-0540">Nuclease</keyword>
<dbReference type="InterPro" id="IPR004659">
    <property type="entry name" value="RNase_E/G"/>
</dbReference>
<evidence type="ECO:0000259" key="17">
    <source>
        <dbReference type="PROSITE" id="PS50126"/>
    </source>
</evidence>
<dbReference type="Gene3D" id="3.40.1260.20">
    <property type="entry name" value="Ribonuclease E, catalytic domain"/>
    <property type="match status" value="1"/>
</dbReference>
<feature type="compositionally biased region" description="Basic residues" evidence="16">
    <location>
        <begin position="672"/>
        <end position="683"/>
    </location>
</feature>
<feature type="binding site" evidence="15">
    <location>
        <position position="524"/>
    </location>
    <ligand>
        <name>Zn(2+)</name>
        <dbReference type="ChEBI" id="CHEBI:29105"/>
        <note>ligand shared between dimeric partners</note>
    </ligand>
</feature>
<feature type="compositionally biased region" description="Basic residues" evidence="16">
    <location>
        <begin position="741"/>
        <end position="750"/>
    </location>
</feature>
<dbReference type="Proteomes" id="UP000663629">
    <property type="component" value="Chromosome 2"/>
</dbReference>
<feature type="compositionally biased region" description="Basic residues" evidence="16">
    <location>
        <begin position="884"/>
        <end position="893"/>
    </location>
</feature>
<evidence type="ECO:0000256" key="3">
    <source>
        <dbReference type="ARBA" id="ARBA00022490"/>
    </source>
</evidence>
<dbReference type="InterPro" id="IPR003029">
    <property type="entry name" value="S1_domain"/>
</dbReference>
<comment type="similarity">
    <text evidence="1">Belongs to the RNase E/G family. RNase G subfamily.</text>
</comment>
<dbReference type="Gene3D" id="2.40.50.140">
    <property type="entry name" value="Nucleic acid-binding proteins"/>
    <property type="match status" value="2"/>
</dbReference>
<feature type="compositionally biased region" description="Basic and acidic residues" evidence="16">
    <location>
        <begin position="684"/>
        <end position="694"/>
    </location>
</feature>
<evidence type="ECO:0000256" key="8">
    <source>
        <dbReference type="ARBA" id="ARBA00022723"/>
    </source>
</evidence>
<feature type="compositionally biased region" description="Low complexity" evidence="16">
    <location>
        <begin position="783"/>
        <end position="879"/>
    </location>
</feature>
<keyword evidence="9 15" id="KW-0699">rRNA-binding</keyword>
<sequence length="893" mass="97328">MSKKMLIDATHSEETRVVVVDGTKVEEFDFETVNKRQLAGNIYLAKVTRVEPSLQAAFVDYGGNRHGFLAFAEIHPDYYQIPAADRKALLEEERQAAVAEADEGDKARRNSRRRRPAKAAAADNGDAVLASDEIAGMTVVDLSEGEAAPLEGLTVEAADNTSTPENEAEEPTGEDSAEDDGIESVAEEDVAEEISAPKKHRARRYKIQEVIKVRQIMLVQVVKEERGNKGAALTTYLSLAGRYCVLMPNTARGGGISRKITNIADRKKLKEIASELEVPEGAGLIIRTAGSQRTRTEIRRDYEYLMRLWEQIRELTFRSVAPAPIYEEGDLIKRTIRDLYSKEIDEVLVEGERGYRTAKDFMKMIMPSHAKNVKHYTDPMPLYGRYQVESYLAGMFNPVVQLKSGGYIVIGVTEALVAIDVNSGRATKEGSIEETALKTNLEAAEEIARQLRLRDLAGLIVIDFIDMEERKNNASVEKRFKEKLKTDRARIQVGRISGFGLLEMSRQRLRPGMLESTTQPCAHCHGTGLIRSDDSLALTILRAIEEEGTRKRSREVLVKAPVAVANFLMNAKREHIANIEARYGLSVRVEADPALISPDYAIEKFKTATRNVPEVTAPVVSVDARLMAQIDDEEPAEDEAEETVEAAEIVEAVEAERAEDSRAENGEGEAGKRRRRRRRRRGGKNGEGEAHHGEDDAEDAASEAEEVGQPAEAEAAVPAAVEVESAPKPAAEEAAEEVAKPRRRTRTRRRKADEPADEAAAAGGDAVAQPGEPVEPVADEIAEAVAVDDQPAAQQPAPTEVVVAEQPAEAPEPAVEPVPEAAEPAVAEAAQTAEQAEAAVPEASADENAGAEVAAAASEPAEVEAVSVPEPAPEPALAEETSRPKRRGWWSVG</sequence>
<evidence type="ECO:0000256" key="4">
    <source>
        <dbReference type="ARBA" id="ARBA00022519"/>
    </source>
</evidence>
<dbReference type="InterPro" id="IPR048583">
    <property type="entry name" value="RNase_E_G_thioredoxin-like"/>
</dbReference>
<evidence type="ECO:0000256" key="9">
    <source>
        <dbReference type="ARBA" id="ARBA00022730"/>
    </source>
</evidence>
<dbReference type="InterPro" id="IPR019307">
    <property type="entry name" value="RNA-bd_AU-1/RNase_E/G"/>
</dbReference>
<accession>A0ABX7JN41</accession>
<keyword evidence="10 15" id="KW-0255">Endonuclease</keyword>
<keyword evidence="15" id="KW-0862">Zinc</keyword>
<organism evidence="18 19">
    <name type="scientific">Paracoccus methylovorus</name>
    <dbReference type="NCBI Taxonomy" id="2812658"/>
    <lineage>
        <taxon>Bacteria</taxon>
        <taxon>Pseudomonadati</taxon>
        <taxon>Pseudomonadota</taxon>
        <taxon>Alphaproteobacteria</taxon>
        <taxon>Rhodobacterales</taxon>
        <taxon>Paracoccaceae</taxon>
        <taxon>Paracoccus</taxon>
    </lineage>
</organism>
<keyword evidence="3 15" id="KW-0963">Cytoplasm</keyword>
<feature type="binding site" evidence="15">
    <location>
        <position position="521"/>
    </location>
    <ligand>
        <name>Zn(2+)</name>
        <dbReference type="ChEBI" id="CHEBI:29105"/>
        <note>ligand shared between dimeric partners</note>
    </ligand>
</feature>
<feature type="region of interest" description="Required for zinc-mediated homotetramerization and catalytic activity" evidence="15">
    <location>
        <begin position="521"/>
        <end position="524"/>
    </location>
</feature>
<evidence type="ECO:0000256" key="10">
    <source>
        <dbReference type="ARBA" id="ARBA00022759"/>
    </source>
</evidence>
<comment type="subcellular location">
    <subcellularLocation>
        <location evidence="15">Cytoplasm</location>
    </subcellularLocation>
    <subcellularLocation>
        <location evidence="15">Cell inner membrane</location>
        <topology evidence="15">Peripheral membrane protein</topology>
        <orientation evidence="15">Cytoplasmic side</orientation>
    </subcellularLocation>
</comment>
<keyword evidence="4 15" id="KW-0997">Cell inner membrane</keyword>
<comment type="catalytic activity">
    <reaction evidence="15">
        <text>Endonucleolytic cleavage of single-stranded RNA in A- and U-rich regions.</text>
        <dbReference type="EC" id="3.1.26.12"/>
    </reaction>
</comment>
<dbReference type="HAMAP" id="MF_00970">
    <property type="entry name" value="RNase_E"/>
    <property type="match status" value="1"/>
</dbReference>
<dbReference type="Pfam" id="PF10150">
    <property type="entry name" value="RNase_E_G"/>
    <property type="match status" value="1"/>
</dbReference>
<comment type="cofactor">
    <cofactor evidence="15">
        <name>Zn(2+)</name>
        <dbReference type="ChEBI" id="CHEBI:29105"/>
    </cofactor>
    <text evidence="15">Binds 2 Zn(2+) ions per homotetramer.</text>
</comment>
<evidence type="ECO:0000313" key="18">
    <source>
        <dbReference type="EMBL" id="QRZ15244.1"/>
    </source>
</evidence>
<evidence type="ECO:0000256" key="1">
    <source>
        <dbReference type="ARBA" id="ARBA00005663"/>
    </source>
</evidence>
<comment type="subunit">
    <text evidence="15">Homotetramer formed by a dimer of dimers.</text>
</comment>
<comment type="cofactor">
    <cofactor evidence="15">
        <name>Mg(2+)</name>
        <dbReference type="ChEBI" id="CHEBI:18420"/>
    </cofactor>
    <text evidence="15">Binds 1 Mg(2+) ion per subunit.</text>
</comment>
<keyword evidence="11 15" id="KW-0378">Hydrolase</keyword>
<dbReference type="PANTHER" id="PTHR30001">
    <property type="entry name" value="RIBONUCLEASE"/>
    <property type="match status" value="1"/>
</dbReference>
<keyword evidence="12 15" id="KW-0460">Magnesium</keyword>